<evidence type="ECO:0000256" key="2">
    <source>
        <dbReference type="RuleBase" id="RU362080"/>
    </source>
</evidence>
<sequence length="82" mass="9213">MHWQLQEAEQRFSEVLRCAHRGGAQFVSRHGEDVAVVLGIEEYRQLSGSDFKSFLRSGPPLDDLALTRSGELPRDIDFPADA</sequence>
<dbReference type="AlphaFoldDB" id="A0A839DUH8"/>
<name>A0A839DUH8_9PSEU</name>
<comment type="function">
    <text evidence="2">Antitoxin component of a type II toxin-antitoxin (TA) system.</text>
</comment>
<comment type="similarity">
    <text evidence="1 2">Belongs to the phD/YefM antitoxin family.</text>
</comment>
<protein>
    <recommendedName>
        <fullName evidence="2">Antitoxin</fullName>
    </recommendedName>
</protein>
<evidence type="ECO:0000313" key="3">
    <source>
        <dbReference type="EMBL" id="MBA8822935.1"/>
    </source>
</evidence>
<dbReference type="InterPro" id="IPR036165">
    <property type="entry name" value="YefM-like_sf"/>
</dbReference>
<evidence type="ECO:0000313" key="4">
    <source>
        <dbReference type="Proteomes" id="UP000569329"/>
    </source>
</evidence>
<dbReference type="InterPro" id="IPR006442">
    <property type="entry name" value="Antitoxin_Phd/YefM"/>
</dbReference>
<dbReference type="Gene3D" id="3.40.1620.10">
    <property type="entry name" value="YefM-like domain"/>
    <property type="match status" value="1"/>
</dbReference>
<dbReference type="SUPFAM" id="SSF143120">
    <property type="entry name" value="YefM-like"/>
    <property type="match status" value="1"/>
</dbReference>
<organism evidence="3 4">
    <name type="scientific">Halosaccharopolyspora lacisalsi</name>
    <dbReference type="NCBI Taxonomy" id="1000566"/>
    <lineage>
        <taxon>Bacteria</taxon>
        <taxon>Bacillati</taxon>
        <taxon>Actinomycetota</taxon>
        <taxon>Actinomycetes</taxon>
        <taxon>Pseudonocardiales</taxon>
        <taxon>Pseudonocardiaceae</taxon>
        <taxon>Halosaccharopolyspora</taxon>
    </lineage>
</organism>
<gene>
    <name evidence="3" type="ORF">FHX42_000264</name>
</gene>
<comment type="caution">
    <text evidence="3">The sequence shown here is derived from an EMBL/GenBank/DDBJ whole genome shotgun (WGS) entry which is preliminary data.</text>
</comment>
<reference evidence="3 4" key="1">
    <citation type="submission" date="2020-07" db="EMBL/GenBank/DDBJ databases">
        <title>Sequencing the genomes of 1000 actinobacteria strains.</title>
        <authorList>
            <person name="Klenk H.-P."/>
        </authorList>
    </citation>
    <scope>NUCLEOTIDE SEQUENCE [LARGE SCALE GENOMIC DNA]</scope>
    <source>
        <strain evidence="3 4">DSM 45975</strain>
    </source>
</reference>
<evidence type="ECO:0000256" key="1">
    <source>
        <dbReference type="ARBA" id="ARBA00009981"/>
    </source>
</evidence>
<dbReference type="Pfam" id="PF02604">
    <property type="entry name" value="PhdYeFM_antitox"/>
    <property type="match status" value="1"/>
</dbReference>
<proteinExistence type="inferred from homology"/>
<dbReference type="NCBIfam" id="TIGR01552">
    <property type="entry name" value="phd_fam"/>
    <property type="match status" value="1"/>
</dbReference>
<accession>A0A839DUH8</accession>
<dbReference type="EMBL" id="JACGWZ010000001">
    <property type="protein sequence ID" value="MBA8822935.1"/>
    <property type="molecule type" value="Genomic_DNA"/>
</dbReference>
<dbReference type="Proteomes" id="UP000569329">
    <property type="component" value="Unassembled WGS sequence"/>
</dbReference>
<keyword evidence="4" id="KW-1185">Reference proteome</keyword>